<reference evidence="3" key="1">
    <citation type="submission" date="2021-12" db="EMBL/GenBank/DDBJ databases">
        <authorList>
            <person name="King R."/>
        </authorList>
    </citation>
    <scope>NUCLEOTIDE SEQUENCE</scope>
</reference>
<feature type="transmembrane region" description="Helical" evidence="1">
    <location>
        <begin position="103"/>
        <end position="123"/>
    </location>
</feature>
<sequence>MKNILLVIMLVILSCQWCSANNLNYATKVSIIQPKKLTIYDIAARRIISVWDAVIGRNNNEGIIGRCFGMARKLKMLMPLMIFKLGVIVTILVFLTIFSLKSLALLVGLIVMNVGGIASKFALLKHDSGGHSPPQNVHFHIHPGKDGNFHSAPSAPWDRMEDEGSFESTGSSNLYNKLLRNPNFKSNLIYHDSSNMYNYT</sequence>
<dbReference type="OrthoDB" id="6611212at2759"/>
<gene>
    <name evidence="3" type="ORF">MELIAE_LOCUS4535</name>
</gene>
<evidence type="ECO:0000256" key="1">
    <source>
        <dbReference type="SAM" id="Phobius"/>
    </source>
</evidence>
<dbReference type="PROSITE" id="PS51257">
    <property type="entry name" value="PROKAR_LIPOPROTEIN"/>
    <property type="match status" value="1"/>
</dbReference>
<feature type="chain" id="PRO_5040343973" evidence="2">
    <location>
        <begin position="21"/>
        <end position="200"/>
    </location>
</feature>
<dbReference type="Proteomes" id="UP001154078">
    <property type="component" value="Chromosome 2"/>
</dbReference>
<dbReference type="EMBL" id="OV121133">
    <property type="protein sequence ID" value="CAH0552076.1"/>
    <property type="molecule type" value="Genomic_DNA"/>
</dbReference>
<evidence type="ECO:0000313" key="3">
    <source>
        <dbReference type="EMBL" id="CAH0552076.1"/>
    </source>
</evidence>
<dbReference type="AlphaFoldDB" id="A0A9P0B019"/>
<feature type="transmembrane region" description="Helical" evidence="1">
    <location>
        <begin position="76"/>
        <end position="97"/>
    </location>
</feature>
<keyword evidence="1" id="KW-0472">Membrane</keyword>
<keyword evidence="2" id="KW-0732">Signal</keyword>
<accession>A0A9P0B019</accession>
<protein>
    <submittedName>
        <fullName evidence="3">Uncharacterized protein</fullName>
    </submittedName>
</protein>
<evidence type="ECO:0000256" key="2">
    <source>
        <dbReference type="SAM" id="SignalP"/>
    </source>
</evidence>
<keyword evidence="4" id="KW-1185">Reference proteome</keyword>
<organism evidence="3 4">
    <name type="scientific">Brassicogethes aeneus</name>
    <name type="common">Rape pollen beetle</name>
    <name type="synonym">Meligethes aeneus</name>
    <dbReference type="NCBI Taxonomy" id="1431903"/>
    <lineage>
        <taxon>Eukaryota</taxon>
        <taxon>Metazoa</taxon>
        <taxon>Ecdysozoa</taxon>
        <taxon>Arthropoda</taxon>
        <taxon>Hexapoda</taxon>
        <taxon>Insecta</taxon>
        <taxon>Pterygota</taxon>
        <taxon>Neoptera</taxon>
        <taxon>Endopterygota</taxon>
        <taxon>Coleoptera</taxon>
        <taxon>Polyphaga</taxon>
        <taxon>Cucujiformia</taxon>
        <taxon>Nitidulidae</taxon>
        <taxon>Meligethinae</taxon>
        <taxon>Brassicogethes</taxon>
    </lineage>
</organism>
<feature type="signal peptide" evidence="2">
    <location>
        <begin position="1"/>
        <end position="20"/>
    </location>
</feature>
<evidence type="ECO:0000313" key="4">
    <source>
        <dbReference type="Proteomes" id="UP001154078"/>
    </source>
</evidence>
<keyword evidence="1" id="KW-0812">Transmembrane</keyword>
<proteinExistence type="predicted"/>
<keyword evidence="1" id="KW-1133">Transmembrane helix</keyword>
<name>A0A9P0B019_BRAAE</name>